<dbReference type="Proteomes" id="UP000829999">
    <property type="component" value="Chromosome 20"/>
</dbReference>
<evidence type="ECO:0000256" key="2">
    <source>
        <dbReference type="ARBA" id="ARBA00022729"/>
    </source>
</evidence>
<dbReference type="AlphaFoldDB" id="A0A9R0F1T7"/>
<evidence type="ECO:0000313" key="6">
    <source>
        <dbReference type="RefSeq" id="XP_050557477.1"/>
    </source>
</evidence>
<dbReference type="Pfam" id="PF00379">
    <property type="entry name" value="Chitin_bind_4"/>
    <property type="match status" value="1"/>
</dbReference>
<dbReference type="RefSeq" id="XP_050557477.1">
    <property type="nucleotide sequence ID" value="XM_050701520.1"/>
</dbReference>
<evidence type="ECO:0000256" key="1">
    <source>
        <dbReference type="ARBA" id="ARBA00022460"/>
    </source>
</evidence>
<dbReference type="PROSITE" id="PS51155">
    <property type="entry name" value="CHIT_BIND_RR_2"/>
    <property type="match status" value="1"/>
</dbReference>
<dbReference type="GO" id="GO:0008010">
    <property type="term" value="F:structural constituent of chitin-based larval cuticle"/>
    <property type="evidence" value="ECO:0007669"/>
    <property type="project" value="TreeGrafter"/>
</dbReference>
<gene>
    <name evidence="6" type="primary">LOC126911960</name>
</gene>
<evidence type="ECO:0000313" key="5">
    <source>
        <dbReference type="Proteomes" id="UP000829999"/>
    </source>
</evidence>
<sequence length="149" mass="16188">MFNFTLCGIVNNKYSNLFRFLSQLVVVVALCFLASVLAAPLEGSSTRSLPPLDHEEIHDEFGQFALRYVTAEGTVVSERGHLIPTPDGASYVMVYEGEVSYIGDDGKRYVTKYTAGLDGYHAEGDHLPVAPEVPEVPKVPEVPESAPAS</sequence>
<dbReference type="OrthoDB" id="6368834at2759"/>
<dbReference type="InterPro" id="IPR050468">
    <property type="entry name" value="Cuticle_Struct_Prot"/>
</dbReference>
<reference evidence="6" key="1">
    <citation type="submission" date="2025-08" db="UniProtKB">
        <authorList>
            <consortium name="RefSeq"/>
        </authorList>
    </citation>
    <scope>IDENTIFICATION</scope>
    <source>
        <tissue evidence="6">Whole larval tissue</tissue>
    </source>
</reference>
<keyword evidence="2" id="KW-0732">Signal</keyword>
<accession>A0A9R0F1T7</accession>
<dbReference type="PROSITE" id="PS00233">
    <property type="entry name" value="CHIT_BIND_RR_1"/>
    <property type="match status" value="1"/>
</dbReference>
<evidence type="ECO:0000256" key="4">
    <source>
        <dbReference type="SAM" id="MobiDB-lite"/>
    </source>
</evidence>
<dbReference type="InterPro" id="IPR031311">
    <property type="entry name" value="CHIT_BIND_RR_consensus"/>
</dbReference>
<protein>
    <submittedName>
        <fullName evidence="6">Flexible cuticle protein 12-like</fullName>
    </submittedName>
</protein>
<organism evidence="5 6">
    <name type="scientific">Spodoptera frugiperda</name>
    <name type="common">Fall armyworm</name>
    <dbReference type="NCBI Taxonomy" id="7108"/>
    <lineage>
        <taxon>Eukaryota</taxon>
        <taxon>Metazoa</taxon>
        <taxon>Ecdysozoa</taxon>
        <taxon>Arthropoda</taxon>
        <taxon>Hexapoda</taxon>
        <taxon>Insecta</taxon>
        <taxon>Pterygota</taxon>
        <taxon>Neoptera</taxon>
        <taxon>Endopterygota</taxon>
        <taxon>Lepidoptera</taxon>
        <taxon>Glossata</taxon>
        <taxon>Ditrysia</taxon>
        <taxon>Noctuoidea</taxon>
        <taxon>Noctuidae</taxon>
        <taxon>Amphipyrinae</taxon>
        <taxon>Spodoptera</taxon>
    </lineage>
</organism>
<dbReference type="InterPro" id="IPR000618">
    <property type="entry name" value="Insect_cuticle"/>
</dbReference>
<dbReference type="PANTHER" id="PTHR10380:SF173">
    <property type="entry name" value="CUTICULAR PROTEIN 47EF, ISOFORM C-RELATED"/>
    <property type="match status" value="1"/>
</dbReference>
<dbReference type="GO" id="GO:0062129">
    <property type="term" value="C:chitin-based extracellular matrix"/>
    <property type="evidence" value="ECO:0007669"/>
    <property type="project" value="TreeGrafter"/>
</dbReference>
<dbReference type="PANTHER" id="PTHR10380">
    <property type="entry name" value="CUTICLE PROTEIN"/>
    <property type="match status" value="1"/>
</dbReference>
<proteinExistence type="predicted"/>
<keyword evidence="5" id="KW-1185">Reference proteome</keyword>
<dbReference type="GeneID" id="126911960"/>
<keyword evidence="1 3" id="KW-0193">Cuticle</keyword>
<evidence type="ECO:0000256" key="3">
    <source>
        <dbReference type="PROSITE-ProRule" id="PRU00497"/>
    </source>
</evidence>
<name>A0A9R0F1T7_SPOFR</name>
<feature type="region of interest" description="Disordered" evidence="4">
    <location>
        <begin position="125"/>
        <end position="149"/>
    </location>
</feature>